<dbReference type="GO" id="GO:0030515">
    <property type="term" value="F:snoRNA binding"/>
    <property type="evidence" value="ECO:0007669"/>
    <property type="project" value="TreeGrafter"/>
</dbReference>
<feature type="repeat" description="WD" evidence="4">
    <location>
        <begin position="143"/>
        <end position="184"/>
    </location>
</feature>
<evidence type="ECO:0000313" key="9">
    <source>
        <dbReference type="WormBase" id="SRAE_2000090000"/>
    </source>
</evidence>
<dbReference type="WormBase" id="SRAE_2000090000">
    <property type="protein sequence ID" value="SRP00574"/>
    <property type="gene ID" value="WBGene00261100"/>
</dbReference>
<accession>A0A090LFI5</accession>
<dbReference type="STRING" id="34506.A0A090LFI5"/>
<feature type="repeat" description="WD" evidence="4">
    <location>
        <begin position="504"/>
        <end position="538"/>
    </location>
</feature>
<organism evidence="6">
    <name type="scientific">Strongyloides ratti</name>
    <name type="common">Parasitic roundworm</name>
    <dbReference type="NCBI Taxonomy" id="34506"/>
    <lineage>
        <taxon>Eukaryota</taxon>
        <taxon>Metazoa</taxon>
        <taxon>Ecdysozoa</taxon>
        <taxon>Nematoda</taxon>
        <taxon>Chromadorea</taxon>
        <taxon>Rhabditida</taxon>
        <taxon>Tylenchina</taxon>
        <taxon>Panagrolaimomorpha</taxon>
        <taxon>Strongyloidoidea</taxon>
        <taxon>Strongyloididae</taxon>
        <taxon>Strongyloides</taxon>
    </lineage>
</organism>
<sequence length="907" mass="102757">MGLTRDYLKFEPSGICNIIASHTGKIHAIDRNECAASACESLNFYSIGKRKRIDRIIRPEKQVTAVAFSHVYNYIAIGYDDGEIIMYNKNLPDYEKEKVVFHGHRTAVSCLTFSHDGLMLVSGGKDSIIVVWDIVNESGLFKLNGHKNAITDIKFTMNGENIISSSKDATVKFWNIDSKSCFYTIADSNTEVYSIALVKEDRLLIVGSASVELKVFELKWNCSEEENNEISGMPSAKSQKLSSLAGSDLIPEENSQYNTFVTCKKRGLLVRQAKKMALEIVVTRDEKLMMVVGNDQIVDVYRIFSDNEAEKRFYKKVKKAKRKAQDEGDGNDELTIADSVSKDITVFITRIGEIRGFSSIKSLSICNRFIKVKKDEDAKDDICYRVFTLQKNNAIVAFDCIFDEKGNTFKSEAVADLNKLGHRNDIRALAINAKNEYMVTGDSDVGYYWNLNNLTTQLVFEHENMKDILGALFVYSDQYIIFTTKSGSIFIFHVATGEHIEFKEKCHETAIYGIVGQPNGHGFITTSADKKVKFWNFKIIEEFGSKRLTFDMTRELELTDEVVGLLDNTARIYFCDTLKFFASLYGHSLPITCVDISPDNKLVITGSVDKSVKIWGIDFGDCHKSIFAHDDVVTCVKFSTKLDERLFWSAGKDGKIKQWDADKFNRVQILNGHLGAVRCLGQANDSNFIVTAGADKSIRVWDLTDEIIVLSEQDQLEREKELESKLIEEEDIVPGDLRDNEAELANKKTIDTIKSYEDIVDALLIARDERYKRKDDTKYVPHPLIKSYASKSEDHFIIDAISKIKTAHLERALLMVNYDFIKDILIACNCCIKDNYKLELCIVITNLTNKIHHNFLRNAPEAKKLLRDIYENGEKHLSTLINTIEFNIAALSLWKAEVDSLTGNNIL</sequence>
<proteinExistence type="inferred from homology"/>
<name>A0A090LFI5_STRRB</name>
<dbReference type="GeneID" id="36378594"/>
<dbReference type="InterPro" id="IPR015943">
    <property type="entry name" value="WD40/YVTN_repeat-like_dom_sf"/>
</dbReference>
<evidence type="ECO:0000256" key="1">
    <source>
        <dbReference type="ARBA" id="ARBA00022574"/>
    </source>
</evidence>
<keyword evidence="2" id="KW-0677">Repeat</keyword>
<dbReference type="GO" id="GO:0034388">
    <property type="term" value="C:Pwp2p-containing subcomplex of 90S preribosome"/>
    <property type="evidence" value="ECO:0007669"/>
    <property type="project" value="TreeGrafter"/>
</dbReference>
<dbReference type="Pfam" id="PF04003">
    <property type="entry name" value="Utp12"/>
    <property type="match status" value="1"/>
</dbReference>
<dbReference type="RefSeq" id="XP_024505430.1">
    <property type="nucleotide sequence ID" value="XM_024651787.1"/>
</dbReference>
<dbReference type="PANTHER" id="PTHR19853:SF0">
    <property type="entry name" value="WD REPEAT-CONTAINING PROTEIN 3"/>
    <property type="match status" value="1"/>
</dbReference>
<feature type="repeat" description="WD" evidence="4">
    <location>
        <begin position="670"/>
        <end position="711"/>
    </location>
</feature>
<dbReference type="CDD" id="cd00200">
    <property type="entry name" value="WD40"/>
    <property type="match status" value="1"/>
</dbReference>
<dbReference type="AlphaFoldDB" id="A0A090LFI5"/>
<evidence type="ECO:0000256" key="3">
    <source>
        <dbReference type="ARBA" id="ARBA00038229"/>
    </source>
</evidence>
<dbReference type="SUPFAM" id="SSF50978">
    <property type="entry name" value="WD40 repeat-like"/>
    <property type="match status" value="1"/>
</dbReference>
<dbReference type="OMA" id="MNIPLTC"/>
<dbReference type="SMART" id="SM00320">
    <property type="entry name" value="WD40"/>
    <property type="match status" value="10"/>
</dbReference>
<evidence type="ECO:0000256" key="2">
    <source>
        <dbReference type="ARBA" id="ARBA00022737"/>
    </source>
</evidence>
<dbReference type="WBParaSite" id="SRAE_2000090000.1">
    <property type="protein sequence ID" value="SRAE_2000090000.1"/>
    <property type="gene ID" value="WBGene00261100"/>
</dbReference>
<dbReference type="PANTHER" id="PTHR19853">
    <property type="entry name" value="WD REPEAT CONTAINING PROTEIN 3 WDR3"/>
    <property type="match status" value="1"/>
</dbReference>
<dbReference type="PROSITE" id="PS50082">
    <property type="entry name" value="WD_REPEATS_2"/>
    <property type="match status" value="6"/>
</dbReference>
<dbReference type="PRINTS" id="PR00320">
    <property type="entry name" value="GPROTEINBRPT"/>
</dbReference>
<dbReference type="InterPro" id="IPR019775">
    <property type="entry name" value="WD40_repeat_CS"/>
</dbReference>
<feature type="repeat" description="WD" evidence="4">
    <location>
        <begin position="626"/>
        <end position="669"/>
    </location>
</feature>
<dbReference type="EMBL" id="LN609529">
    <property type="protein sequence ID" value="CEF66230.1"/>
    <property type="molecule type" value="Genomic_DNA"/>
</dbReference>
<keyword evidence="1 4" id="KW-0853">WD repeat</keyword>
<feature type="repeat" description="WD" evidence="4">
    <location>
        <begin position="101"/>
        <end position="142"/>
    </location>
</feature>
<dbReference type="Proteomes" id="UP000035682">
    <property type="component" value="Unplaced"/>
</dbReference>
<dbReference type="InterPro" id="IPR007148">
    <property type="entry name" value="SSU_processome_Utp12"/>
</dbReference>
<dbReference type="InterPro" id="IPR036322">
    <property type="entry name" value="WD40_repeat_dom_sf"/>
</dbReference>
<evidence type="ECO:0000313" key="8">
    <source>
        <dbReference type="WBParaSite" id="SRAE_2000090000.1"/>
    </source>
</evidence>
<feature type="repeat" description="WD" evidence="4">
    <location>
        <begin position="584"/>
        <end position="625"/>
    </location>
</feature>
<evidence type="ECO:0000256" key="4">
    <source>
        <dbReference type="PROSITE-ProRule" id="PRU00221"/>
    </source>
</evidence>
<dbReference type="Gene3D" id="2.130.10.10">
    <property type="entry name" value="YVTN repeat-like/Quinoprotein amine dehydrogenase"/>
    <property type="match status" value="3"/>
</dbReference>
<dbReference type="InterPro" id="IPR020472">
    <property type="entry name" value="WD40_PAC1"/>
</dbReference>
<dbReference type="OrthoDB" id="407922at2759"/>
<dbReference type="Pfam" id="PF25173">
    <property type="entry name" value="Beta-prop_WDR3_1st"/>
    <property type="match status" value="1"/>
</dbReference>
<dbReference type="eggNOG" id="KOG0306">
    <property type="taxonomic scope" value="Eukaryota"/>
</dbReference>
<evidence type="ECO:0000313" key="7">
    <source>
        <dbReference type="Proteomes" id="UP000035682"/>
    </source>
</evidence>
<evidence type="ECO:0000313" key="6">
    <source>
        <dbReference type="EMBL" id="CEF66230.1"/>
    </source>
</evidence>
<reference evidence="8" key="2">
    <citation type="submission" date="2020-12" db="UniProtKB">
        <authorList>
            <consortium name="WormBaseParasite"/>
        </authorList>
    </citation>
    <scope>IDENTIFICATION</scope>
</reference>
<dbReference type="CTD" id="36378594"/>
<dbReference type="PROSITE" id="PS00678">
    <property type="entry name" value="WD_REPEATS_1"/>
    <property type="match status" value="3"/>
</dbReference>
<dbReference type="PROSITE" id="PS50294">
    <property type="entry name" value="WD_REPEATS_REGION"/>
    <property type="match status" value="4"/>
</dbReference>
<keyword evidence="7" id="KW-1185">Reference proteome</keyword>
<comment type="similarity">
    <text evidence="3">Belongs to the WD repeat WDR3/UTP12 family.</text>
</comment>
<gene>
    <name evidence="6 8 9" type="ORF">SRAE_2000090000</name>
</gene>
<feature type="domain" description="Small-subunit processome Utp12" evidence="5">
    <location>
        <begin position="794"/>
        <end position="894"/>
    </location>
</feature>
<protein>
    <submittedName>
        <fullName evidence="6">WD40 repeat and Small-subunit processome, Utp12 domain and WD40/YVTN repeat-like-containing domain and WD40-repeat-containing domain and G-protein beta WD-40 repeat-containing protein</fullName>
    </submittedName>
</protein>
<reference evidence="6 7" key="1">
    <citation type="submission" date="2014-09" db="EMBL/GenBank/DDBJ databases">
        <authorList>
            <person name="Martin A.A."/>
        </authorList>
    </citation>
    <scope>NUCLEOTIDE SEQUENCE</scope>
    <source>
        <strain evidence="7">ED321</strain>
        <strain evidence="6">ED321 Heterogonic</strain>
    </source>
</reference>
<dbReference type="Pfam" id="PF25172">
    <property type="entry name" value="Beta-prop_WDR3_2nd"/>
    <property type="match status" value="1"/>
</dbReference>
<evidence type="ECO:0000259" key="5">
    <source>
        <dbReference type="Pfam" id="PF04003"/>
    </source>
</evidence>
<dbReference type="InterPro" id="IPR001680">
    <property type="entry name" value="WD40_rpt"/>
</dbReference>
<dbReference type="InterPro" id="IPR051570">
    <property type="entry name" value="TBC1_cilium_biogenesis"/>
</dbReference>
<dbReference type="GO" id="GO:0030490">
    <property type="term" value="P:maturation of SSU-rRNA"/>
    <property type="evidence" value="ECO:0007669"/>
    <property type="project" value="TreeGrafter"/>
</dbReference>
<dbReference type="GO" id="GO:0032040">
    <property type="term" value="C:small-subunit processome"/>
    <property type="evidence" value="ECO:0007669"/>
    <property type="project" value="TreeGrafter"/>
</dbReference>